<sequence>MSKKIIIGSRGSDLALWQANFVKSKLENAGHPCEIKIIKTQGDKIQDLPFDKMEGKGFFTKEIEEALLRNEIDLAVHSHKDLETTNPPGLTIAAVSERANPHDLLLIRKEAYNPTANLNLKPGAIVGTSAARRIAQLHRYIAPDQIKMLRGNVPTRINKLRNGEYDAILIAAAGVERLNLDVSDLVAVELKPEIFVPAPAQGFLGIQCREEDPVVRVVQEVLDNEQSRAIINLERGVLKALSGGCQVPLGAHVLIKDDGVADFWLAYAPSTSGTADHTLLHGKDFARLHEEALLWIKQPEKKK</sequence>
<comment type="function">
    <text evidence="2">Tetrapolymerization of the monopyrrole PBG into the hydroxymethylbilane pre-uroporphyrinogen in several discrete steps.</text>
</comment>
<evidence type="ECO:0000256" key="5">
    <source>
        <dbReference type="ARBA" id="ARBA00012655"/>
    </source>
</evidence>
<evidence type="ECO:0000256" key="3">
    <source>
        <dbReference type="ARBA" id="ARBA00004735"/>
    </source>
</evidence>
<comment type="pathway">
    <text evidence="3">Porphyrin-containing compound metabolism; protoporphyrin-IX biosynthesis; coproporphyrinogen-III from 5-aminolevulinate: step 2/4.</text>
</comment>
<accession>A0A5C6VJS9</accession>
<comment type="cofactor">
    <cofactor evidence="1">
        <name>dipyrromethane</name>
        <dbReference type="ChEBI" id="CHEBI:60342"/>
    </cofactor>
</comment>
<dbReference type="PANTHER" id="PTHR11557">
    <property type="entry name" value="PORPHOBILINOGEN DEAMINASE"/>
    <property type="match status" value="1"/>
</dbReference>
<dbReference type="PROSITE" id="PS00533">
    <property type="entry name" value="PORPHOBILINOGEN_DEAM"/>
    <property type="match status" value="1"/>
</dbReference>
<gene>
    <name evidence="11" type="primary">hemC</name>
    <name evidence="11" type="ORF">FRX97_00465</name>
</gene>
<dbReference type="EC" id="2.5.1.61" evidence="5 9"/>
<evidence type="ECO:0000256" key="9">
    <source>
        <dbReference type="NCBIfam" id="TIGR00212"/>
    </source>
</evidence>
<comment type="similarity">
    <text evidence="4">Belongs to the HMBS family.</text>
</comment>
<keyword evidence="6 11" id="KW-0808">Transferase</keyword>
<name>A0A5C6VJS9_9FLAO</name>
<evidence type="ECO:0000256" key="6">
    <source>
        <dbReference type="ARBA" id="ARBA00022679"/>
    </source>
</evidence>
<evidence type="ECO:0000313" key="12">
    <source>
        <dbReference type="Proteomes" id="UP000321168"/>
    </source>
</evidence>
<keyword evidence="7" id="KW-0627">Porphyrin biosynthesis</keyword>
<dbReference type="GO" id="GO:0004418">
    <property type="term" value="F:hydroxymethylbilane synthase activity"/>
    <property type="evidence" value="ECO:0007669"/>
    <property type="project" value="UniProtKB-UniRule"/>
</dbReference>
<comment type="catalytic activity">
    <reaction evidence="8">
        <text>4 porphobilinogen + H2O = hydroxymethylbilane + 4 NH4(+)</text>
        <dbReference type="Rhea" id="RHEA:13185"/>
        <dbReference type="ChEBI" id="CHEBI:15377"/>
        <dbReference type="ChEBI" id="CHEBI:28938"/>
        <dbReference type="ChEBI" id="CHEBI:57845"/>
        <dbReference type="ChEBI" id="CHEBI:58126"/>
        <dbReference type="EC" id="2.5.1.61"/>
    </reaction>
</comment>
<proteinExistence type="inferred from homology"/>
<dbReference type="EMBL" id="VORB01000001">
    <property type="protein sequence ID" value="TXC85129.1"/>
    <property type="molecule type" value="Genomic_DNA"/>
</dbReference>
<dbReference type="AlphaFoldDB" id="A0A5C6VJS9"/>
<dbReference type="PRINTS" id="PR00151">
    <property type="entry name" value="PORPHBDMNASE"/>
</dbReference>
<evidence type="ECO:0000259" key="10">
    <source>
        <dbReference type="Pfam" id="PF01379"/>
    </source>
</evidence>
<dbReference type="GO" id="GO:0006783">
    <property type="term" value="P:heme biosynthetic process"/>
    <property type="evidence" value="ECO:0007669"/>
    <property type="project" value="TreeGrafter"/>
</dbReference>
<dbReference type="InterPro" id="IPR036803">
    <property type="entry name" value="Porphobilinogen_deaminase_C_sf"/>
</dbReference>
<dbReference type="Pfam" id="PF01379">
    <property type="entry name" value="Porphobil_deam"/>
    <property type="match status" value="1"/>
</dbReference>
<evidence type="ECO:0000256" key="8">
    <source>
        <dbReference type="ARBA" id="ARBA00048169"/>
    </source>
</evidence>
<dbReference type="SUPFAM" id="SSF53850">
    <property type="entry name" value="Periplasmic binding protein-like II"/>
    <property type="match status" value="1"/>
</dbReference>
<dbReference type="Gene3D" id="3.40.190.10">
    <property type="entry name" value="Periplasmic binding protein-like II"/>
    <property type="match status" value="2"/>
</dbReference>
<evidence type="ECO:0000313" key="11">
    <source>
        <dbReference type="EMBL" id="TXC85129.1"/>
    </source>
</evidence>
<dbReference type="RefSeq" id="WP_147012262.1">
    <property type="nucleotide sequence ID" value="NZ_VORB01000001.1"/>
</dbReference>
<dbReference type="OrthoDB" id="9810298at2"/>
<dbReference type="InterPro" id="IPR022419">
    <property type="entry name" value="Porphobilin_deaminase_cofac_BS"/>
</dbReference>
<dbReference type="PIRSF" id="PIRSF001438">
    <property type="entry name" value="4pyrrol_synth_OHMeBilane_synth"/>
    <property type="match status" value="1"/>
</dbReference>
<dbReference type="InterPro" id="IPR022417">
    <property type="entry name" value="Porphobilin_deaminase_N"/>
</dbReference>
<dbReference type="Proteomes" id="UP000321168">
    <property type="component" value="Unassembled WGS sequence"/>
</dbReference>
<dbReference type="NCBIfam" id="TIGR00212">
    <property type="entry name" value="hemC"/>
    <property type="match status" value="1"/>
</dbReference>
<dbReference type="SUPFAM" id="SSF54782">
    <property type="entry name" value="Porphobilinogen deaminase (hydroxymethylbilane synthase), C-terminal domain"/>
    <property type="match status" value="1"/>
</dbReference>
<dbReference type="GO" id="GO:0005737">
    <property type="term" value="C:cytoplasm"/>
    <property type="evidence" value="ECO:0007669"/>
    <property type="project" value="UniProtKB-UniRule"/>
</dbReference>
<dbReference type="PANTHER" id="PTHR11557:SF0">
    <property type="entry name" value="PORPHOBILINOGEN DEAMINASE"/>
    <property type="match status" value="1"/>
</dbReference>
<evidence type="ECO:0000256" key="1">
    <source>
        <dbReference type="ARBA" id="ARBA00001916"/>
    </source>
</evidence>
<organism evidence="11 12">
    <name type="scientific">Luteibaculum oceani</name>
    <dbReference type="NCBI Taxonomy" id="1294296"/>
    <lineage>
        <taxon>Bacteria</taxon>
        <taxon>Pseudomonadati</taxon>
        <taxon>Bacteroidota</taxon>
        <taxon>Flavobacteriia</taxon>
        <taxon>Flavobacteriales</taxon>
        <taxon>Luteibaculaceae</taxon>
        <taxon>Luteibaculum</taxon>
    </lineage>
</organism>
<evidence type="ECO:0000256" key="7">
    <source>
        <dbReference type="ARBA" id="ARBA00023244"/>
    </source>
</evidence>
<dbReference type="Gene3D" id="3.30.160.40">
    <property type="entry name" value="Porphobilinogen deaminase, C-terminal domain"/>
    <property type="match status" value="1"/>
</dbReference>
<comment type="caution">
    <text evidence="11">The sequence shown here is derived from an EMBL/GenBank/DDBJ whole genome shotgun (WGS) entry which is preliminary data.</text>
</comment>
<dbReference type="InterPro" id="IPR000860">
    <property type="entry name" value="HemC"/>
</dbReference>
<evidence type="ECO:0000256" key="4">
    <source>
        <dbReference type="ARBA" id="ARBA00005638"/>
    </source>
</evidence>
<reference evidence="11 12" key="1">
    <citation type="submission" date="2019-08" db="EMBL/GenBank/DDBJ databases">
        <title>Genome of Luteibaculum oceani JCM 18817.</title>
        <authorList>
            <person name="Bowman J.P."/>
        </authorList>
    </citation>
    <scope>NUCLEOTIDE SEQUENCE [LARGE SCALE GENOMIC DNA]</scope>
    <source>
        <strain evidence="11 12">JCM 18817</strain>
    </source>
</reference>
<protein>
    <recommendedName>
        <fullName evidence="5 9">Hydroxymethylbilane synthase</fullName>
        <ecNumber evidence="5 9">2.5.1.61</ecNumber>
    </recommendedName>
</protein>
<feature type="domain" description="Porphobilinogen deaminase N-terminal" evidence="10">
    <location>
        <begin position="5"/>
        <end position="214"/>
    </location>
</feature>
<keyword evidence="12" id="KW-1185">Reference proteome</keyword>
<evidence type="ECO:0000256" key="2">
    <source>
        <dbReference type="ARBA" id="ARBA00002869"/>
    </source>
</evidence>